<reference evidence="3" key="1">
    <citation type="submission" date="2014-12" db="EMBL/GenBank/DDBJ databases">
        <title>Insight into the proteome of Arion vulgaris.</title>
        <authorList>
            <person name="Aradska J."/>
            <person name="Bulat T."/>
            <person name="Smidak R."/>
            <person name="Sarate P."/>
            <person name="Gangsoo J."/>
            <person name="Sialana F."/>
            <person name="Bilban M."/>
            <person name="Lubec G."/>
        </authorList>
    </citation>
    <scope>NUCLEOTIDE SEQUENCE</scope>
    <source>
        <tissue evidence="3">Skin</tissue>
    </source>
</reference>
<dbReference type="AlphaFoldDB" id="A0A0B7BE78"/>
<proteinExistence type="predicted"/>
<dbReference type="EMBL" id="HACG01044337">
    <property type="protein sequence ID" value="CEK91202.1"/>
    <property type="molecule type" value="Transcribed_RNA"/>
</dbReference>
<evidence type="ECO:0000313" key="2">
    <source>
        <dbReference type="EMBL" id="CEK91200.1"/>
    </source>
</evidence>
<evidence type="ECO:0000313" key="3">
    <source>
        <dbReference type="EMBL" id="CEK91202.1"/>
    </source>
</evidence>
<dbReference type="EMBL" id="HACG01044333">
    <property type="protein sequence ID" value="CEK91198.1"/>
    <property type="molecule type" value="Transcribed_RNA"/>
</dbReference>
<gene>
    <name evidence="3" type="primary">ORF181465</name>
    <name evidence="1" type="synonym">ORF181429</name>
    <name evidence="2" type="synonym">ORF181447</name>
</gene>
<evidence type="ECO:0000313" key="1">
    <source>
        <dbReference type="EMBL" id="CEK91198.1"/>
    </source>
</evidence>
<name>A0A0B7BE78_9EUPU</name>
<accession>A0A0B7BE78</accession>
<sequence>MSTVSYYKWKVETLVVVLTSRKVTKREPDTIYRPSMDNLSKHTYKFHAMVPIA</sequence>
<organism evidence="3">
    <name type="scientific">Arion vulgaris</name>
    <dbReference type="NCBI Taxonomy" id="1028688"/>
    <lineage>
        <taxon>Eukaryota</taxon>
        <taxon>Metazoa</taxon>
        <taxon>Spiralia</taxon>
        <taxon>Lophotrochozoa</taxon>
        <taxon>Mollusca</taxon>
        <taxon>Gastropoda</taxon>
        <taxon>Heterobranchia</taxon>
        <taxon>Euthyneura</taxon>
        <taxon>Panpulmonata</taxon>
        <taxon>Eupulmonata</taxon>
        <taxon>Stylommatophora</taxon>
        <taxon>Helicina</taxon>
        <taxon>Arionoidea</taxon>
        <taxon>Arionidae</taxon>
        <taxon>Arion</taxon>
    </lineage>
</organism>
<dbReference type="EMBL" id="HACG01044335">
    <property type="protein sequence ID" value="CEK91200.1"/>
    <property type="molecule type" value="Transcribed_RNA"/>
</dbReference>
<protein>
    <submittedName>
        <fullName evidence="3">Uncharacterized protein</fullName>
    </submittedName>
</protein>